<dbReference type="InterPro" id="IPR036856">
    <property type="entry name" value="Ald_Oxase/Xan_DH_a/b_sf"/>
</dbReference>
<dbReference type="InterPro" id="IPR046867">
    <property type="entry name" value="AldOxase/xan_DH_MoCoBD2"/>
</dbReference>
<evidence type="ECO:0000313" key="5">
    <source>
        <dbReference type="Proteomes" id="UP001596302"/>
    </source>
</evidence>
<evidence type="ECO:0000313" key="4">
    <source>
        <dbReference type="EMBL" id="MFC5994672.1"/>
    </source>
</evidence>
<evidence type="ECO:0000256" key="1">
    <source>
        <dbReference type="ARBA" id="ARBA00022505"/>
    </source>
</evidence>
<dbReference type="Gene3D" id="3.90.1170.50">
    <property type="entry name" value="Aldehyde oxidase/xanthine dehydrogenase, a/b hammerhead"/>
    <property type="match status" value="1"/>
</dbReference>
<dbReference type="InterPro" id="IPR000674">
    <property type="entry name" value="Ald_Oxase/Xan_DH_a/b"/>
</dbReference>
<protein>
    <submittedName>
        <fullName evidence="4">Xanthine dehydrogenase family protein molybdopterin-binding subunit</fullName>
    </submittedName>
</protein>
<dbReference type="InterPro" id="IPR016208">
    <property type="entry name" value="Ald_Oxase/xanthine_DH-like"/>
</dbReference>
<keyword evidence="5" id="KW-1185">Reference proteome</keyword>
<dbReference type="InterPro" id="IPR037165">
    <property type="entry name" value="AldOxase/xan_DH_Mopterin-bd_sf"/>
</dbReference>
<dbReference type="EMBL" id="JBHSQW010000023">
    <property type="protein sequence ID" value="MFC5994672.1"/>
    <property type="molecule type" value="Genomic_DNA"/>
</dbReference>
<keyword evidence="2" id="KW-0560">Oxidoreductase</keyword>
<dbReference type="InterPro" id="IPR008274">
    <property type="entry name" value="AldOxase/xan_DH_MoCoBD1"/>
</dbReference>
<dbReference type="SMART" id="SM01008">
    <property type="entry name" value="Ald_Xan_dh_C"/>
    <property type="match status" value="1"/>
</dbReference>
<feature type="domain" description="Aldehyde oxidase/xanthine dehydrogenase a/b hammerhead" evidence="3">
    <location>
        <begin position="25"/>
        <end position="141"/>
    </location>
</feature>
<dbReference type="Gene3D" id="3.30.365.10">
    <property type="entry name" value="Aldehyde oxidase/xanthine dehydrogenase, molybdopterin binding domain"/>
    <property type="match status" value="4"/>
</dbReference>
<name>A0ABW1J2H8_9PSEU</name>
<dbReference type="SUPFAM" id="SSF56003">
    <property type="entry name" value="Molybdenum cofactor-binding domain"/>
    <property type="match status" value="1"/>
</dbReference>
<dbReference type="SUPFAM" id="SSF54665">
    <property type="entry name" value="CO dehydrogenase molybdoprotein N-domain-like"/>
    <property type="match status" value="1"/>
</dbReference>
<proteinExistence type="predicted"/>
<dbReference type="RefSeq" id="WP_379584692.1">
    <property type="nucleotide sequence ID" value="NZ_JBHSQW010000023.1"/>
</dbReference>
<reference evidence="5" key="1">
    <citation type="journal article" date="2019" name="Int. J. Syst. Evol. Microbiol.">
        <title>The Global Catalogue of Microorganisms (GCM) 10K type strain sequencing project: providing services to taxonomists for standard genome sequencing and annotation.</title>
        <authorList>
            <consortium name="The Broad Institute Genomics Platform"/>
            <consortium name="The Broad Institute Genome Sequencing Center for Infectious Disease"/>
            <person name="Wu L."/>
            <person name="Ma J."/>
        </authorList>
    </citation>
    <scope>NUCLEOTIDE SEQUENCE [LARGE SCALE GENOMIC DNA]</scope>
    <source>
        <strain evidence="5">CCM 8391</strain>
    </source>
</reference>
<evidence type="ECO:0000256" key="2">
    <source>
        <dbReference type="ARBA" id="ARBA00023002"/>
    </source>
</evidence>
<evidence type="ECO:0000259" key="3">
    <source>
        <dbReference type="SMART" id="SM01008"/>
    </source>
</evidence>
<gene>
    <name evidence="4" type="ORF">ACFQE5_10675</name>
</gene>
<dbReference type="Pfam" id="PF01315">
    <property type="entry name" value="Ald_Xan_dh_C"/>
    <property type="match status" value="1"/>
</dbReference>
<dbReference type="Pfam" id="PF20256">
    <property type="entry name" value="MoCoBD_2"/>
    <property type="match status" value="1"/>
</dbReference>
<dbReference type="PANTHER" id="PTHR11908:SF132">
    <property type="entry name" value="ALDEHYDE OXIDASE 1-RELATED"/>
    <property type="match status" value="1"/>
</dbReference>
<dbReference type="Proteomes" id="UP001596302">
    <property type="component" value="Unassembled WGS sequence"/>
</dbReference>
<dbReference type="PANTHER" id="PTHR11908">
    <property type="entry name" value="XANTHINE DEHYDROGENASE"/>
    <property type="match status" value="1"/>
</dbReference>
<keyword evidence="1" id="KW-0500">Molybdenum</keyword>
<dbReference type="Pfam" id="PF02738">
    <property type="entry name" value="MoCoBD_1"/>
    <property type="match status" value="1"/>
</dbReference>
<comment type="caution">
    <text evidence="4">The sequence shown here is derived from an EMBL/GenBank/DDBJ whole genome shotgun (WGS) entry which is preliminary data.</text>
</comment>
<organism evidence="4 5">
    <name type="scientific">Pseudonocardia hispaniensis</name>
    <dbReference type="NCBI Taxonomy" id="904933"/>
    <lineage>
        <taxon>Bacteria</taxon>
        <taxon>Bacillati</taxon>
        <taxon>Actinomycetota</taxon>
        <taxon>Actinomycetes</taxon>
        <taxon>Pseudonocardiales</taxon>
        <taxon>Pseudonocardiaceae</taxon>
        <taxon>Pseudonocardia</taxon>
    </lineage>
</organism>
<accession>A0ABW1J2H8</accession>
<sequence>MTEQHLPPGLIGARVRRKEDPRLLTGRAQFVDDVALPGMLEAAILRSPHPHARIVSVDVSAALELPGVFAVITGAEVAQACALPQPVIWRLIPDQRMTDLYALAHDKVRYVGHGVAAVAAVDRYVAEDALGLIEVEYEELPAVCTLDEALADGAPLLYENWPDNVSCRLTIPKGDAATAFAEADVVVSETITYGRQMGTPLETRGAVVSWDPFTDRLEAWLSTQSPNLARDLLGEVLGLPVERIRVRTPDVGGGFGNKFDFYGEEVVAALLSKRAGRPVKLIEDRLESFVANAHSREQRIEVEMAAKSDGTITGLRGTVYGVLGGQLSTVGIGPCWASTVLMPGPYDIPNVEVTVVGVVTNRSPYGSYRGWGQPKANIAHERIVEKLARKLGMNANDVRRKNLIAPDQFPYPSPVFYYDSGRYRECLEAAEQAVAERGWAKRQAEAATEGRSLGIGYSFHVEITALGPSRILNQAGLQHSGFDEESVRIDSTGGVVVRSGLSAMGQGIETALAQVAAQTLGVPLDSVTVLTGDTETNPYTGYGTGASRGAALGGGALLRASSRLREKVLRVAAELLEASPDDLVIEDGRISVAGAGAGVRSVTMREIGDATYRRLDGRLPLDEIPTLEERDVLDPDNTAFSYGTTAVLAEVDRETGQVRLLDYLIAHDCGTVINPMIVDGQLHGGAAQAIGGALFEEIVYGPDGQPLTTTFMDYLIPTAAELPSFETVHLTTTADHIPGGFKGMGEAGTIGGPSAIAAAIDDALRDLDIAVTRLPITPPRLLSMIEAAEAGRTATDVEEQS</sequence>